<protein>
    <submittedName>
        <fullName evidence="1">Uncharacterized protein</fullName>
    </submittedName>
</protein>
<dbReference type="EMBL" id="SNRW01023630">
    <property type="protein sequence ID" value="KAA6362860.1"/>
    <property type="molecule type" value="Genomic_DNA"/>
</dbReference>
<dbReference type="AlphaFoldDB" id="A0A5J4TXQ3"/>
<proteinExistence type="predicted"/>
<reference evidence="1 2" key="1">
    <citation type="submission" date="2019-03" db="EMBL/GenBank/DDBJ databases">
        <title>Single cell metagenomics reveals metabolic interactions within the superorganism composed of flagellate Streblomastix strix and complex community of Bacteroidetes bacteria on its surface.</title>
        <authorList>
            <person name="Treitli S.C."/>
            <person name="Kolisko M."/>
            <person name="Husnik F."/>
            <person name="Keeling P."/>
            <person name="Hampl V."/>
        </authorList>
    </citation>
    <scope>NUCLEOTIDE SEQUENCE [LARGE SCALE GENOMIC DNA]</scope>
    <source>
        <strain evidence="1">ST1C</strain>
    </source>
</reference>
<feature type="non-terminal residue" evidence="1">
    <location>
        <position position="1"/>
    </location>
</feature>
<accession>A0A5J4TXQ3</accession>
<comment type="caution">
    <text evidence="1">The sequence shown here is derived from an EMBL/GenBank/DDBJ whole genome shotgun (WGS) entry which is preliminary data.</text>
</comment>
<dbReference type="Proteomes" id="UP000324800">
    <property type="component" value="Unassembled WGS sequence"/>
</dbReference>
<evidence type="ECO:0000313" key="2">
    <source>
        <dbReference type="Proteomes" id="UP000324800"/>
    </source>
</evidence>
<name>A0A5J4TXQ3_9EUKA</name>
<evidence type="ECO:0000313" key="1">
    <source>
        <dbReference type="EMBL" id="KAA6362860.1"/>
    </source>
</evidence>
<gene>
    <name evidence="1" type="ORF">EZS28_041613</name>
</gene>
<feature type="non-terminal residue" evidence="1">
    <location>
        <position position="579"/>
    </location>
</feature>
<sequence length="579" mass="63305">LLAGGGDMLVSSLVTQPQLQEVRDIAQGKSKGYVFATTDEMNTWMEDQENVAKLSISDNLYIVDKQVIDYWRDCINLRVLETELPDMRNVVTTLGATTGGGNAITDISFEGNILTPAKNTSFVPNNYDETITGQKTFNTTIHSVGIMVQTYDNNSVVCSGGGMKAIFDITSNYYNKSETYSQTETNNLLYNKANIGVSYTKGEDDALLLLEDDKIQLIDSYTKIETNSLINNKADSGVLYSKSETYAKDQVYTKSENDALLLLKADKTQLIDLQAKIETNSLLNNKADSAVSYPKGEDDALLLAKADKPQLVDSYTKGEDDALLLLKADKTQLIDSYTKGDTNNLSNNKADSGVSYKKRENDALLLLKADKIQLIDSYTKFEINNLLTNKANQSITYTKTETDYLLSQIDVEDVDLTDYYNKTKTDELLAVKAGAIQLSNYVTLGTSQTIIANKTFNNACGFVSTIDEMSTVTGLLFVKSGADDTVVLLGTGDTKPISQFTTTIDDSNYVMIDGCVCPFGGTYDEIQHLVENALLTQSEVDAKLSSKKDSSALGNLVNTIQDQTVNGSKTFTSNVSATG</sequence>
<organism evidence="1 2">
    <name type="scientific">Streblomastix strix</name>
    <dbReference type="NCBI Taxonomy" id="222440"/>
    <lineage>
        <taxon>Eukaryota</taxon>
        <taxon>Metamonada</taxon>
        <taxon>Preaxostyla</taxon>
        <taxon>Oxymonadida</taxon>
        <taxon>Streblomastigidae</taxon>
        <taxon>Streblomastix</taxon>
    </lineage>
</organism>